<dbReference type="EMBL" id="BARS01048026">
    <property type="protein sequence ID" value="GAG32069.1"/>
    <property type="molecule type" value="Genomic_DNA"/>
</dbReference>
<evidence type="ECO:0000313" key="1">
    <source>
        <dbReference type="EMBL" id="GAG32069.1"/>
    </source>
</evidence>
<sequence length="243" mass="27041">VFSWFRLPASWDGKVGDGRGGDTQLFFPANDDGDAEDFYLPDLRFERHLSREFLDSPPDDSPYAGARPIVLLKTDYPDGTRYQNAEKIGSAADNERAGNEGGCAWSCHTASQSNAAGVILRVSGKPQYVIAKNHHTPLDTDEEPLLDYSNNIIATVMMELDSRVEVLYPPTDEILGRPQEVARIVTIDLGEHNDQARLDYVAPGCVDRHDDGIPQTSSHADDYADAERSYLRDDRAKMRDLAR</sequence>
<accession>X0WM86</accession>
<feature type="non-terminal residue" evidence="1">
    <location>
        <position position="1"/>
    </location>
</feature>
<comment type="caution">
    <text evidence="1">The sequence shown here is derived from an EMBL/GenBank/DDBJ whole genome shotgun (WGS) entry which is preliminary data.</text>
</comment>
<reference evidence="1" key="1">
    <citation type="journal article" date="2014" name="Front. Microbiol.">
        <title>High frequency of phylogenetically diverse reductive dehalogenase-homologous genes in deep subseafloor sedimentary metagenomes.</title>
        <authorList>
            <person name="Kawai M."/>
            <person name="Futagami T."/>
            <person name="Toyoda A."/>
            <person name="Takaki Y."/>
            <person name="Nishi S."/>
            <person name="Hori S."/>
            <person name="Arai W."/>
            <person name="Tsubouchi T."/>
            <person name="Morono Y."/>
            <person name="Uchiyama I."/>
            <person name="Ito T."/>
            <person name="Fujiyama A."/>
            <person name="Inagaki F."/>
            <person name="Takami H."/>
        </authorList>
    </citation>
    <scope>NUCLEOTIDE SEQUENCE</scope>
    <source>
        <strain evidence="1">Expedition CK06-06</strain>
    </source>
</reference>
<feature type="non-terminal residue" evidence="1">
    <location>
        <position position="243"/>
    </location>
</feature>
<dbReference type="AlphaFoldDB" id="X0WM86"/>
<proteinExistence type="predicted"/>
<organism evidence="1">
    <name type="scientific">marine sediment metagenome</name>
    <dbReference type="NCBI Taxonomy" id="412755"/>
    <lineage>
        <taxon>unclassified sequences</taxon>
        <taxon>metagenomes</taxon>
        <taxon>ecological metagenomes</taxon>
    </lineage>
</organism>
<name>X0WM86_9ZZZZ</name>
<protein>
    <submittedName>
        <fullName evidence="1">Uncharacterized protein</fullName>
    </submittedName>
</protein>
<gene>
    <name evidence="1" type="ORF">S01H1_72060</name>
</gene>